<dbReference type="InterPro" id="IPR002938">
    <property type="entry name" value="FAD-bd"/>
</dbReference>
<dbReference type="GO" id="GO:0016491">
    <property type="term" value="F:oxidoreductase activity"/>
    <property type="evidence" value="ECO:0007669"/>
    <property type="project" value="UniProtKB-KW"/>
</dbReference>
<name>A0A2K1Q1Q0_9GAMM</name>
<accession>A0A2K1Q1Q0</accession>
<dbReference type="InterPro" id="IPR036188">
    <property type="entry name" value="FAD/NAD-bd_sf"/>
</dbReference>
<feature type="domain" description="FAD-binding" evidence="2">
    <location>
        <begin position="1"/>
        <end position="309"/>
    </location>
</feature>
<comment type="caution">
    <text evidence="3">The sequence shown here is derived from an EMBL/GenBank/DDBJ whole genome shotgun (WGS) entry which is preliminary data.</text>
</comment>
<dbReference type="PANTHER" id="PTHR43476:SF5">
    <property type="entry name" value="FAD-DEPENDENT MONOOXYGENASE"/>
    <property type="match status" value="1"/>
</dbReference>
<evidence type="ECO:0000313" key="4">
    <source>
        <dbReference type="Proteomes" id="UP000236220"/>
    </source>
</evidence>
<reference evidence="3 4" key="1">
    <citation type="submission" date="2017-08" db="EMBL/GenBank/DDBJ databases">
        <title>Lysobacter sylvestris genome.</title>
        <authorList>
            <person name="Zhang D.-C."/>
            <person name="Albuquerque L."/>
            <person name="Franca L."/>
            <person name="Froufe H.J.C."/>
            <person name="Barroso C."/>
            <person name="Egas C."/>
            <person name="Da Costa M."/>
            <person name="Margesin R."/>
        </authorList>
    </citation>
    <scope>NUCLEOTIDE SEQUENCE [LARGE SCALE GENOMIC DNA]</scope>
    <source>
        <strain evidence="3 4">AM20-91</strain>
    </source>
</reference>
<dbReference type="Gene3D" id="3.50.50.60">
    <property type="entry name" value="FAD/NAD(P)-binding domain"/>
    <property type="match status" value="2"/>
</dbReference>
<dbReference type="SUPFAM" id="SSF51905">
    <property type="entry name" value="FAD/NAD(P)-binding domain"/>
    <property type="match status" value="1"/>
</dbReference>
<dbReference type="PANTHER" id="PTHR43476">
    <property type="entry name" value="3-(3-HYDROXY-PHENYL)PROPIONATE/3-HYDROXYCINNAMIC ACID HYDROXYLASE"/>
    <property type="match status" value="1"/>
</dbReference>
<organism evidence="3 4">
    <name type="scientific">Solilutibacter silvestris</name>
    <dbReference type="NCBI Taxonomy" id="1645665"/>
    <lineage>
        <taxon>Bacteria</taxon>
        <taxon>Pseudomonadati</taxon>
        <taxon>Pseudomonadota</taxon>
        <taxon>Gammaproteobacteria</taxon>
        <taxon>Lysobacterales</taxon>
        <taxon>Lysobacteraceae</taxon>
        <taxon>Solilutibacter</taxon>
    </lineage>
</organism>
<keyword evidence="1" id="KW-0560">Oxidoreductase</keyword>
<dbReference type="PRINTS" id="PR00420">
    <property type="entry name" value="RNGMNOXGNASE"/>
</dbReference>
<dbReference type="Proteomes" id="UP000236220">
    <property type="component" value="Unassembled WGS sequence"/>
</dbReference>
<dbReference type="GO" id="GO:0071949">
    <property type="term" value="F:FAD binding"/>
    <property type="evidence" value="ECO:0007669"/>
    <property type="project" value="InterPro"/>
</dbReference>
<dbReference type="AlphaFoldDB" id="A0A2K1Q1Q0"/>
<dbReference type="EMBL" id="NPZB01000001">
    <property type="protein sequence ID" value="PNS08953.1"/>
    <property type="molecule type" value="Genomic_DNA"/>
</dbReference>
<dbReference type="Pfam" id="PF01494">
    <property type="entry name" value="FAD_binding_3"/>
    <property type="match status" value="1"/>
</dbReference>
<keyword evidence="4" id="KW-1185">Reference proteome</keyword>
<protein>
    <submittedName>
        <fullName evidence="3">FAD binding domain</fullName>
    </submittedName>
</protein>
<dbReference type="NCBIfam" id="NF004834">
    <property type="entry name" value="PRK06185.1-3"/>
    <property type="match status" value="1"/>
</dbReference>
<evidence type="ECO:0000259" key="2">
    <source>
        <dbReference type="Pfam" id="PF01494"/>
    </source>
</evidence>
<evidence type="ECO:0000256" key="1">
    <source>
        <dbReference type="ARBA" id="ARBA00023002"/>
    </source>
</evidence>
<sequence length="392" mass="43040">MMLGLLLARGGVDVVVLEKHGDFLRDFRGDTVHPSTLDILRQIGLLDAFLRIPHRREQTIAIRFADGTIDLGDFRGLQPFDYLALAPQWDFLDLLADAARACPNFSLRMRSEATGLLHDANGRVSGVQAHDVDGELEINADLVIACDGRGSILRDAAGLAVETFGAPMDVLWFRLPRLATDPDQTQGIPARGRLLVMLDRNDYWQCAYLIAKGSDALVRAHPLQTFRDLVAPLLPFAPARMDALQGWSEVKTLEVRIDRLQRWNVPGLLFIGDAAHAMSPIGGVGINLAIQDAVATANLLGPMLAGTAAIDDTQLARVQHRRLWPTQVIQGVQRIAQARVIAPLLDNTAAGGLLRAPALLRFASRFLAFRHLPARLFGYGIRRERVQFGARG</sequence>
<proteinExistence type="predicted"/>
<gene>
    <name evidence="3" type="ORF">Lysil_0582</name>
</gene>
<dbReference type="InterPro" id="IPR050631">
    <property type="entry name" value="PheA/TfdB_FAD_monoxygenase"/>
</dbReference>
<evidence type="ECO:0000313" key="3">
    <source>
        <dbReference type="EMBL" id="PNS08953.1"/>
    </source>
</evidence>